<name>A0A5K7YQF6_9BACT</name>
<gene>
    <name evidence="1" type="ORF">DSCA_44830</name>
</gene>
<dbReference type="EMBL" id="AP021874">
    <property type="protein sequence ID" value="BBO70553.1"/>
    <property type="molecule type" value="Genomic_DNA"/>
</dbReference>
<proteinExistence type="predicted"/>
<accession>A0A5K7YQF6</accession>
<dbReference type="KEGG" id="dalk:DSCA_44830"/>
<organism evidence="1 2">
    <name type="scientific">Desulfosarcina alkanivorans</name>
    <dbReference type="NCBI Taxonomy" id="571177"/>
    <lineage>
        <taxon>Bacteria</taxon>
        <taxon>Pseudomonadati</taxon>
        <taxon>Thermodesulfobacteriota</taxon>
        <taxon>Desulfobacteria</taxon>
        <taxon>Desulfobacterales</taxon>
        <taxon>Desulfosarcinaceae</taxon>
        <taxon>Desulfosarcina</taxon>
    </lineage>
</organism>
<dbReference type="Proteomes" id="UP000427906">
    <property type="component" value="Chromosome"/>
</dbReference>
<dbReference type="AlphaFoldDB" id="A0A5K7YQF6"/>
<reference evidence="1 2" key="1">
    <citation type="submission" date="2019-11" db="EMBL/GenBank/DDBJ databases">
        <title>Comparative genomics of hydrocarbon-degrading Desulfosarcina strains.</title>
        <authorList>
            <person name="Watanabe M."/>
            <person name="Kojima H."/>
            <person name="Fukui M."/>
        </authorList>
    </citation>
    <scope>NUCLEOTIDE SEQUENCE [LARGE SCALE GENOMIC DNA]</scope>
    <source>
        <strain evidence="1 2">PL12</strain>
    </source>
</reference>
<protein>
    <submittedName>
        <fullName evidence="1">Uncharacterized protein</fullName>
    </submittedName>
</protein>
<sequence length="121" mass="12802">MAGGPETGDQTHVAIDERLHLGRKVPAIERAAVNQGIGGHHAFEYGIGVILLHAAGPIRFFPADLASLAAADLHGGNDQPCHLMPMPGDPFLFHHIQHPSRVALFTGAAQQGQDIHAFSPP</sequence>
<keyword evidence="2" id="KW-1185">Reference proteome</keyword>
<evidence type="ECO:0000313" key="2">
    <source>
        <dbReference type="Proteomes" id="UP000427906"/>
    </source>
</evidence>
<evidence type="ECO:0000313" key="1">
    <source>
        <dbReference type="EMBL" id="BBO70553.1"/>
    </source>
</evidence>